<dbReference type="InterPro" id="IPR013378">
    <property type="entry name" value="InlB-like_B-rpt"/>
</dbReference>
<feature type="domain" description="Bacterial repeat" evidence="3">
    <location>
        <begin position="2468"/>
        <end position="2537"/>
    </location>
</feature>
<sequence length="2813" mass="301184">MRKSKLKRTMSMLLTVLMVFMSMNFSVFAEELTAPAGETTNVVEAPAEQSADEPEPAVVAPTPVDEETGTTEENATDNSLRQEWPALLQAPVPNGTGIAKIDDQEYTDQATFLTVFNAMTGSHTVQLLEDIDLGNIATNNAAGHATANDIFTVQKDADITLDLNGHKITGALKSNGSNYGQEYIIGNFGTLTIQDASSAKTGVIENTTNTQECLATLRNQYDANLTIEGGTIKATIGNAISNYGKAIVYSGTIQTTAEKAGGWENGSAAIHNRGSLTIAKKDSLPEPIVSTSNGIPVWVSSTSDGRSIGNAKISAGTYTTKTSDVDVKIESGAADASIVIEGGIWDKDPSAYVGAPYVVEKKDSKYSVRYGYDGEKNVSSYSELENALKSVGSNWVDIKLSENITVTGDITIPEKAKVIIPEGKKLILSKDRKLELKGKLENNGILDISQIGNGWVNDISHLFGSGTIEGLPVSEAGVYKISTINQFQFMHYVLMNGKGSFTGTIELQKDIDAANYNFVALGDYTNNFAGNFNGNNKVLKNLTINSVSGNGSIFNGVENASFLNLNIENCNIQTTNGMLGLLAAATEGNIIVKDVIISGSMRNATSYYSGGLIGTLGNGTYTFENCNLRLSINGFQNVGTFWGSAQNRTATVNIINCSNSGDISSTGSYGTIGGFGYGPVTVNVFGYNYTGVITVKGQKIDTPKLCTKSESDQFIIAAAREKTEDKQYKYYETIEEAVANAADNAVIEIAPGTYNLSSTLRVNKPLTLKGLGDVIITRGDAWTPEDEQATDSETGSLILIEKTNDVTLENLTVQGARKITGSVTANGHGINIVQSTGVALNNVTSKDNAAAGIVVNGSTVTAGGLYTSGNGWYGVNVDQGSGITNDTSFTLDTAQPYKLSERLQIVSDKFATSENIYVNADGFAQRSYMDGEHEVVYWVDEASLIKNTTKNITYTTIKEAIDGATRGNTIEIPAGTYSDTLDINKSGLTLKKAAGDGDCVLDGAITISSKNVNIQDIKAGDNAKVAVKKDASLILKNATGFDTDKKITVEKLFGEAYDTGMVKLDGTDVAKDKLDFTYLGEEIKSDINLFKANEVSYTVKTPAQFYWLSQQINEGKINTSNVTIKLGNDLDFHNDEWMPVGVANHDYIGKFDGQSHKISNLLVNMPGKKYIGLFGKAWGAKELGNVDFENVNIIGGQYAGTLAGQLGSATVKNVNVNNFVFKTGKFTGGIVGSGYSNISNCKVQSGSIATEDQNVGGILGFLGEGNFTIQNCHSDQITISEPSWDAGGLIGATVYGNVKVYNCSVKNSTVTITASGWFESYDSYRGELIGEMRGSKTYEANLYLYNCNSVDTTAINKNVPGDQSQLVGGNQDYIKTLTVYNVNNQTPYATISEAVEKATAGDTITIGAGTYDETVTLDKAVNLVGPYAKTDIKAADVTAENRPEATEAVITGGINITRTTKDANGISIKGLKFTKSGIYSVGWGNDPNLDSITIENNVFENIANELNNKEKSVSAIHFNLADSQPVQNCTIKNNRISGVANGDSSGINVFVVSGETEITGNYIENTNHSALQIPGTAKGNVTITGNTFKNWDQDIANGGRAMRFGDFSGVESLTVTGNKMVRDSSLAAGKHKEQMVAFTKVPDASKTLDLSLNYWNGKLPVTTYGTAAEDTVIWAEEGTAKINAVPYYTDEAMTTIRVPATVYDTDGTTVKGQYLTIQEAVNAAGAGETVQLADGVYTETVTLKDQVTLKGADSGNTVIQCTIEPKTSPNGNGENAAVLLIQNDITAKVENVAFDITKTGQSPISFNTTGSLTIEGCRFTGRESAEYGTNAIYGGGNKDATVIFKNNTFEVPYRMAITSIGKNSEVTGNTFNIGTDKVGENQRTSVLTVVAQEGTVNISNNIFAGANRAIGVDHSSLSADKLTIKNNQFIDVRYGFELGSEKNKTCGTYDLSKNYYAQTDAEGTETVSAMLVEDADKSGSHFDDSSLYTGNQVKVYPYYIDREMTKIYAPVEVQHKGTATASEYFGTIADAYAAETTLEGDTIIVSQNADGTPVTITEDIDMGLKNVNLELVGDTTFNGSFAGSTRANLVVQNGSAITFTKAEKEAIQYYTTVDVKNFDATNPTTIVAPAASTSQNSFIAKGGLMAFSTDGTTNTWIYGSPSDRFNGGDGTAEKPWQINTPEQLKLLQTPAFETKGKYFKLTNDITVDNWTALASFAGNFDGNGYTITGNNVNFIKELAEGAKVGKLRFEGFSNLVNTNNGTVENCWTVGEKTTAIVNTMGNAGKLTDSFTAGTVAVQTNEAQGTVLRVYRCGEAGGIGKAMTKADMQKARFANSLNGEKEGIWDYNADIEAPSAYPFVMKDGKTTTIQKLGEVNVNCDASIGKVSIVQPDDGIYAKDTITLKAEITNSDYDFLSWTNASGEIIGTNRTCDYTVRTKDDVGTITANFTRKPTITVSALNFNASAGSISVNGTENSNAVNAEINVGTMAILKATPKAGYKFVKWTTLQDMNTAVSVEDTFTIYTGTSNLQYLAHFEEIQADKVTVSFKNSVTGTIIGQPQTIDKNGEVTVPEAPVYLDREFDGWYDGNVKASIVDGKIQNIKKDTTYEARYTQKKIQYTVTVINGNIDGETETSVKKDANSRVTVIANTPEQGKQFAGWKYTNGDSIISYDATYTFTLKADTSIEATYSELPVEKQPTVSIDPNPVQIDQSEGLYKLRFIVRSEVPDDGGYTPIKCGIVAKKADVTNPEELALGAADVITGGKTNIGNQYTYTVNLGNLAVSTTVSARGYLTYMKNGETYTIYTDMVKGTVVAN</sequence>
<feature type="region of interest" description="Disordered" evidence="1">
    <location>
        <begin position="44"/>
        <end position="78"/>
    </location>
</feature>
<dbReference type="Gene3D" id="2.160.20.10">
    <property type="entry name" value="Single-stranded right-handed beta-helix, Pectin lyase-like"/>
    <property type="match status" value="2"/>
</dbReference>
<dbReference type="InterPro" id="IPR006626">
    <property type="entry name" value="PbH1"/>
</dbReference>
<dbReference type="PANTHER" id="PTHR14695:SF4">
    <property type="entry name" value="PROTEIN NESSUN DORMA"/>
    <property type="match status" value="1"/>
</dbReference>
<evidence type="ECO:0000313" key="5">
    <source>
        <dbReference type="Proteomes" id="UP000218387"/>
    </source>
</evidence>
<dbReference type="RefSeq" id="WP_096919004.1">
    <property type="nucleotide sequence ID" value="NZ_CP029487.1"/>
</dbReference>
<feature type="domain" description="Bacterial repeat" evidence="3">
    <location>
        <begin position="2382"/>
        <end position="2450"/>
    </location>
</feature>
<dbReference type="Pfam" id="PF09479">
    <property type="entry name" value="Flg_new"/>
    <property type="match status" value="1"/>
</dbReference>
<feature type="chain" id="PRO_5039406451" description="Bacterial repeat domain-containing protein" evidence="2">
    <location>
        <begin position="30"/>
        <end position="2813"/>
    </location>
</feature>
<accession>A0A4P9CC23</accession>
<keyword evidence="2" id="KW-0732">Signal</keyword>
<dbReference type="SMART" id="SM00710">
    <property type="entry name" value="PbH1"/>
    <property type="match status" value="12"/>
</dbReference>
<dbReference type="KEGG" id="emt:CPZ25_018115"/>
<evidence type="ECO:0000256" key="2">
    <source>
        <dbReference type="SAM" id="SignalP"/>
    </source>
</evidence>
<evidence type="ECO:0000313" key="4">
    <source>
        <dbReference type="EMBL" id="QCT73147.1"/>
    </source>
</evidence>
<dbReference type="InterPro" id="IPR012334">
    <property type="entry name" value="Pectin_lyas_fold"/>
</dbReference>
<evidence type="ECO:0000256" key="1">
    <source>
        <dbReference type="SAM" id="MobiDB-lite"/>
    </source>
</evidence>
<dbReference type="InterPro" id="IPR044060">
    <property type="entry name" value="Bacterial_rp_domain"/>
</dbReference>
<dbReference type="Gene3D" id="2.160.20.110">
    <property type="match status" value="3"/>
</dbReference>
<gene>
    <name evidence="4" type="ORF">CPZ25_018115</name>
</gene>
<organism evidence="4 5">
    <name type="scientific">Eubacterium maltosivorans</name>
    <dbReference type="NCBI Taxonomy" id="2041044"/>
    <lineage>
        <taxon>Bacteria</taxon>
        <taxon>Bacillati</taxon>
        <taxon>Bacillota</taxon>
        <taxon>Clostridia</taxon>
        <taxon>Eubacteriales</taxon>
        <taxon>Eubacteriaceae</taxon>
        <taxon>Eubacterium</taxon>
    </lineage>
</organism>
<proteinExistence type="predicted"/>
<dbReference type="EMBL" id="CP029487">
    <property type="protein sequence ID" value="QCT73147.1"/>
    <property type="molecule type" value="Genomic_DNA"/>
</dbReference>
<dbReference type="SUPFAM" id="SSF51126">
    <property type="entry name" value="Pectin lyase-like"/>
    <property type="match status" value="4"/>
</dbReference>
<evidence type="ECO:0000259" key="3">
    <source>
        <dbReference type="Pfam" id="PF18998"/>
    </source>
</evidence>
<dbReference type="PANTHER" id="PTHR14695">
    <property type="entry name" value="SHC SH2-DOMAIN BINDING PROTEIN 1-RELATED"/>
    <property type="match status" value="1"/>
</dbReference>
<protein>
    <recommendedName>
        <fullName evidence="3">Bacterial repeat domain-containing protein</fullName>
    </recommendedName>
</protein>
<feature type="domain" description="Bacterial repeat" evidence="3">
    <location>
        <begin position="2617"/>
        <end position="2689"/>
    </location>
</feature>
<dbReference type="InterPro" id="IPR011050">
    <property type="entry name" value="Pectin_lyase_fold/virulence"/>
</dbReference>
<dbReference type="InterPro" id="IPR045140">
    <property type="entry name" value="SHCBP1-like"/>
</dbReference>
<keyword evidence="5" id="KW-1185">Reference proteome</keyword>
<name>A0A4P9CC23_EUBML</name>
<dbReference type="Pfam" id="PF18998">
    <property type="entry name" value="Flg_new_2"/>
    <property type="match status" value="3"/>
</dbReference>
<dbReference type="Proteomes" id="UP000218387">
    <property type="component" value="Chromosome"/>
</dbReference>
<reference evidence="4 5" key="1">
    <citation type="submission" date="2018-05" db="EMBL/GenBank/DDBJ databases">
        <title>Genome comparison of Eubacterium sp.</title>
        <authorList>
            <person name="Feng Y."/>
            <person name="Sanchez-Andrea I."/>
            <person name="Stams A.J.M."/>
            <person name="De Vos W.M."/>
        </authorList>
    </citation>
    <scope>NUCLEOTIDE SEQUENCE [LARGE SCALE GENOMIC DNA]</scope>
    <source>
        <strain evidence="4 5">YI</strain>
    </source>
</reference>
<feature type="signal peptide" evidence="2">
    <location>
        <begin position="1"/>
        <end position="29"/>
    </location>
</feature>